<gene>
    <name evidence="3" type="ORF">ABM479_05755</name>
</gene>
<feature type="transmembrane region" description="Helical" evidence="2">
    <location>
        <begin position="120"/>
        <end position="143"/>
    </location>
</feature>
<evidence type="ECO:0000313" key="3">
    <source>
        <dbReference type="EMBL" id="XBT93965.1"/>
    </source>
</evidence>
<name>A0AAU7RUZ0_9HYPH</name>
<feature type="transmembrane region" description="Helical" evidence="2">
    <location>
        <begin position="64"/>
        <end position="87"/>
    </location>
</feature>
<evidence type="ECO:0000256" key="1">
    <source>
        <dbReference type="SAM" id="MobiDB-lite"/>
    </source>
</evidence>
<feature type="region of interest" description="Disordered" evidence="1">
    <location>
        <begin position="1"/>
        <end position="25"/>
    </location>
</feature>
<evidence type="ECO:0000256" key="2">
    <source>
        <dbReference type="SAM" id="Phobius"/>
    </source>
</evidence>
<reference evidence="3" key="1">
    <citation type="submission" date="2024-06" db="EMBL/GenBank/DDBJ databases">
        <authorList>
            <person name="Li T."/>
            <person name="Gao R."/>
        </authorList>
    </citation>
    <scope>NUCLEOTIDE SEQUENCE</scope>
    <source>
        <strain evidence="3">ZPR3</strain>
    </source>
</reference>
<sequence length="188" mass="20252">MFLMRRGNSRAAGRASADRDAAPEQNSREWEYQKILIERAKLAVEKEKVANDMLGRRKEITSQYAFIALRSLLLINGAAAIAVFSFLGSAMKSTLGQNPQSQGALAQVQSGLMLADPLCIKYGCWCFGAGVFLSALSAMMAYISRYQSDALKPSSGARVCIGIAIGAGFFALGWFPAGVFYISQGIFG</sequence>
<dbReference type="AlphaFoldDB" id="A0AAU7RUZ0"/>
<proteinExistence type="predicted"/>
<feature type="compositionally biased region" description="Low complexity" evidence="1">
    <location>
        <begin position="1"/>
        <end position="15"/>
    </location>
</feature>
<accession>A0AAU7RUZ0</accession>
<feature type="compositionally biased region" description="Basic and acidic residues" evidence="1">
    <location>
        <begin position="16"/>
        <end position="25"/>
    </location>
</feature>
<dbReference type="EMBL" id="CP157960">
    <property type="protein sequence ID" value="XBT93965.1"/>
    <property type="molecule type" value="Genomic_DNA"/>
</dbReference>
<keyword evidence="2" id="KW-0812">Transmembrane</keyword>
<organism evidence="3">
    <name type="scientific">Rhizobium sp. ZPR3</name>
    <dbReference type="NCBI Taxonomy" id="3158967"/>
    <lineage>
        <taxon>Bacteria</taxon>
        <taxon>Pseudomonadati</taxon>
        <taxon>Pseudomonadota</taxon>
        <taxon>Alphaproteobacteria</taxon>
        <taxon>Hyphomicrobiales</taxon>
        <taxon>Rhizobiaceae</taxon>
        <taxon>Rhizobium/Agrobacterium group</taxon>
        <taxon>Rhizobium</taxon>
    </lineage>
</organism>
<keyword evidence="2" id="KW-1133">Transmembrane helix</keyword>
<dbReference type="RefSeq" id="WP_349958098.1">
    <property type="nucleotide sequence ID" value="NZ_CP157960.1"/>
</dbReference>
<feature type="transmembrane region" description="Helical" evidence="2">
    <location>
        <begin position="155"/>
        <end position="182"/>
    </location>
</feature>
<keyword evidence="2" id="KW-0472">Membrane</keyword>
<protein>
    <submittedName>
        <fullName evidence="3">Uncharacterized protein</fullName>
    </submittedName>
</protein>